<evidence type="ECO:0000313" key="4">
    <source>
        <dbReference type="Proteomes" id="UP000623467"/>
    </source>
</evidence>
<comment type="caution">
    <text evidence="3">The sequence shown here is derived from an EMBL/GenBank/DDBJ whole genome shotgun (WGS) entry which is preliminary data.</text>
</comment>
<dbReference type="EMBL" id="JACAZH010000097">
    <property type="protein sequence ID" value="KAF7326587.1"/>
    <property type="molecule type" value="Genomic_DNA"/>
</dbReference>
<evidence type="ECO:0000256" key="1">
    <source>
        <dbReference type="SAM" id="MobiDB-lite"/>
    </source>
</evidence>
<feature type="compositionally biased region" description="Gly residues" evidence="1">
    <location>
        <begin position="58"/>
        <end position="75"/>
    </location>
</feature>
<feature type="region of interest" description="Disordered" evidence="1">
    <location>
        <begin position="165"/>
        <end position="190"/>
    </location>
</feature>
<name>A0A8H6U184_9AGAR</name>
<organism evidence="3 4">
    <name type="scientific">Mycena sanguinolenta</name>
    <dbReference type="NCBI Taxonomy" id="230812"/>
    <lineage>
        <taxon>Eukaryota</taxon>
        <taxon>Fungi</taxon>
        <taxon>Dikarya</taxon>
        <taxon>Basidiomycota</taxon>
        <taxon>Agaricomycotina</taxon>
        <taxon>Agaricomycetes</taxon>
        <taxon>Agaricomycetidae</taxon>
        <taxon>Agaricales</taxon>
        <taxon>Marasmiineae</taxon>
        <taxon>Mycenaceae</taxon>
        <taxon>Mycena</taxon>
    </lineage>
</organism>
<reference evidence="3" key="1">
    <citation type="submission" date="2020-05" db="EMBL/GenBank/DDBJ databases">
        <title>Mycena genomes resolve the evolution of fungal bioluminescence.</title>
        <authorList>
            <person name="Tsai I.J."/>
        </authorList>
    </citation>
    <scope>NUCLEOTIDE SEQUENCE</scope>
    <source>
        <strain evidence="3">160909Yilan</strain>
    </source>
</reference>
<keyword evidence="4" id="KW-1185">Reference proteome</keyword>
<dbReference type="Proteomes" id="UP000623467">
    <property type="component" value="Unassembled WGS sequence"/>
</dbReference>
<dbReference type="InterPro" id="IPR041260">
    <property type="entry name" value="Sld7_C"/>
</dbReference>
<feature type="domain" description="Sld7 C-terminal" evidence="2">
    <location>
        <begin position="111"/>
        <end position="160"/>
    </location>
</feature>
<proteinExistence type="predicted"/>
<dbReference type="AlphaFoldDB" id="A0A8H6U184"/>
<protein>
    <submittedName>
        <fullName evidence="3">VPS9 domain-containing protein</fullName>
    </submittedName>
</protein>
<feature type="compositionally biased region" description="Gly residues" evidence="1">
    <location>
        <begin position="169"/>
        <end position="190"/>
    </location>
</feature>
<sequence>MKRTGSVASLGSGVRVGVELEPADSKNFKIPSAPVPRAGKERAHSMDVDRDDEDVFGSGMGAGGAGSGESKGAGGNLKRKRGADESEAETQMEKANKTIIKQSATHLLALSLPKSHPEYKDVYGAVYRGVGFALRTTLKKSAVDLKTVERLVRIHVNMYVPGDARAAAGGSGAGAGAGGGKTGGSGSGSR</sequence>
<evidence type="ECO:0000313" key="3">
    <source>
        <dbReference type="EMBL" id="KAF7326587.1"/>
    </source>
</evidence>
<evidence type="ECO:0000259" key="2">
    <source>
        <dbReference type="Pfam" id="PF18596"/>
    </source>
</evidence>
<accession>A0A8H6U184</accession>
<feature type="region of interest" description="Disordered" evidence="1">
    <location>
        <begin position="26"/>
        <end position="92"/>
    </location>
</feature>
<dbReference type="Pfam" id="PF18596">
    <property type="entry name" value="Sld7_C"/>
    <property type="match status" value="1"/>
</dbReference>
<feature type="compositionally biased region" description="Basic and acidic residues" evidence="1">
    <location>
        <begin position="38"/>
        <end position="48"/>
    </location>
</feature>
<dbReference type="OrthoDB" id="5599874at2759"/>
<gene>
    <name evidence="3" type="ORF">MSAN_02506200</name>
</gene>